<gene>
    <name evidence="1" type="ORF">FH608_021750</name>
</gene>
<evidence type="ECO:0000313" key="2">
    <source>
        <dbReference type="Proteomes" id="UP000312512"/>
    </source>
</evidence>
<dbReference type="Pfam" id="PF19086">
    <property type="entry name" value="Terpene_syn_C_2"/>
    <property type="match status" value="1"/>
</dbReference>
<keyword evidence="2" id="KW-1185">Reference proteome</keyword>
<accession>A0A5C4WC79</accession>
<dbReference type="SUPFAM" id="SSF48576">
    <property type="entry name" value="Terpenoid synthases"/>
    <property type="match status" value="1"/>
</dbReference>
<comment type="caution">
    <text evidence="1">The sequence shown here is derived from an EMBL/GenBank/DDBJ whole genome shotgun (WGS) entry which is preliminary data.</text>
</comment>
<evidence type="ECO:0000313" key="1">
    <source>
        <dbReference type="EMBL" id="KAB8192974.1"/>
    </source>
</evidence>
<sequence>MTGPGTTGPGMTGAGPAGLGAAAELGRTSALAVECARRLAAHAAEHPDLFPAKPFDAGFFQSLGLVGAFGSPWASAGRLWAVNRAALWVFALDLQVDYVAKTRDEVAALAEECLAVAGGAAPRGPLAADLAALRDDLGGDPRWRDQLERVLIAMLQEWDWRESSATPALEEYLANADSCGSSFVNLSHWLYTGDTWTLDHLDVVREASDEVQHYLRLLNDLSTYDREARWGDANALTLGAGRDEVTRRMARHARTAAGLIAPIHATSPRTAVYLERQIGFNTGFYGVSDYWGEL</sequence>
<dbReference type="EMBL" id="VDLX02000008">
    <property type="protein sequence ID" value="KAB8192974.1"/>
    <property type="molecule type" value="Genomic_DNA"/>
</dbReference>
<dbReference type="Gene3D" id="1.10.600.10">
    <property type="entry name" value="Farnesyl Diphosphate Synthase"/>
    <property type="match status" value="1"/>
</dbReference>
<dbReference type="RefSeq" id="WP_139632426.1">
    <property type="nucleotide sequence ID" value="NZ_VDLX02000008.1"/>
</dbReference>
<name>A0A5C4WC79_9ACTN</name>
<dbReference type="InterPro" id="IPR008949">
    <property type="entry name" value="Isoprenoid_synthase_dom_sf"/>
</dbReference>
<organism evidence="1 2">
    <name type="scientific">Nonomuraea phyllanthi</name>
    <dbReference type="NCBI Taxonomy" id="2219224"/>
    <lineage>
        <taxon>Bacteria</taxon>
        <taxon>Bacillati</taxon>
        <taxon>Actinomycetota</taxon>
        <taxon>Actinomycetes</taxon>
        <taxon>Streptosporangiales</taxon>
        <taxon>Streptosporangiaceae</taxon>
        <taxon>Nonomuraea</taxon>
    </lineage>
</organism>
<dbReference type="OrthoDB" id="3398195at2"/>
<dbReference type="AlphaFoldDB" id="A0A5C4WC79"/>
<proteinExistence type="predicted"/>
<protein>
    <submittedName>
        <fullName evidence="1">Terpene synthase</fullName>
    </submittedName>
</protein>
<dbReference type="Proteomes" id="UP000312512">
    <property type="component" value="Unassembled WGS sequence"/>
</dbReference>
<reference evidence="1 2" key="1">
    <citation type="submission" date="2019-10" db="EMBL/GenBank/DDBJ databases">
        <title>Nonomuraea sp. nov., isolated from Phyllanthus amarus.</title>
        <authorList>
            <person name="Klykleung N."/>
            <person name="Tanasupawat S."/>
        </authorList>
    </citation>
    <scope>NUCLEOTIDE SEQUENCE [LARGE SCALE GENOMIC DNA]</scope>
    <source>
        <strain evidence="1 2">PA1-10</strain>
    </source>
</reference>